<feature type="compositionally biased region" description="Basic and acidic residues" evidence="1">
    <location>
        <begin position="11"/>
        <end position="21"/>
    </location>
</feature>
<evidence type="ECO:0000313" key="2">
    <source>
        <dbReference type="EMBL" id="NYE71598.1"/>
    </source>
</evidence>
<evidence type="ECO:0000256" key="1">
    <source>
        <dbReference type="SAM" id="MobiDB-lite"/>
    </source>
</evidence>
<name>A0A7Y9I798_9ACTN</name>
<dbReference type="RefSeq" id="WP_246322345.1">
    <property type="nucleotide sequence ID" value="NZ_JACCBU010000001.1"/>
</dbReference>
<dbReference type="EMBL" id="JACCBU010000001">
    <property type="protein sequence ID" value="NYE71598.1"/>
    <property type="molecule type" value="Genomic_DNA"/>
</dbReference>
<proteinExistence type="predicted"/>
<reference evidence="2 3" key="1">
    <citation type="submission" date="2020-07" db="EMBL/GenBank/DDBJ databases">
        <title>Sequencing the genomes of 1000 actinobacteria strains.</title>
        <authorList>
            <person name="Klenk H.-P."/>
        </authorList>
    </citation>
    <scope>NUCLEOTIDE SEQUENCE [LARGE SCALE GENOMIC DNA]</scope>
    <source>
        <strain evidence="2 3">DSM 22083</strain>
    </source>
</reference>
<dbReference type="AlphaFoldDB" id="A0A7Y9I798"/>
<evidence type="ECO:0000313" key="3">
    <source>
        <dbReference type="Proteomes" id="UP000569914"/>
    </source>
</evidence>
<gene>
    <name evidence="2" type="ORF">BKA15_002927</name>
</gene>
<protein>
    <submittedName>
        <fullName evidence="2">Uncharacterized protein</fullName>
    </submittedName>
</protein>
<keyword evidence="3" id="KW-1185">Reference proteome</keyword>
<accession>A0A7Y9I798</accession>
<organism evidence="2 3">
    <name type="scientific">Microlunatus parietis</name>
    <dbReference type="NCBI Taxonomy" id="682979"/>
    <lineage>
        <taxon>Bacteria</taxon>
        <taxon>Bacillati</taxon>
        <taxon>Actinomycetota</taxon>
        <taxon>Actinomycetes</taxon>
        <taxon>Propionibacteriales</taxon>
        <taxon>Propionibacteriaceae</taxon>
        <taxon>Microlunatus</taxon>
    </lineage>
</organism>
<dbReference type="Proteomes" id="UP000569914">
    <property type="component" value="Unassembled WGS sequence"/>
</dbReference>
<sequence>MIIESARGGRKIIDGDQITREGRRRQVGGAREHRGQPAPRDQGQPAVAEVGDKLVALPLQGAIEVSAVTVGHLVELVVRDAQQHLRQRSRSVRVCRRLVGGRGLGDRESALG</sequence>
<comment type="caution">
    <text evidence="2">The sequence shown here is derived from an EMBL/GenBank/DDBJ whole genome shotgun (WGS) entry which is preliminary data.</text>
</comment>
<feature type="region of interest" description="Disordered" evidence="1">
    <location>
        <begin position="1"/>
        <end position="46"/>
    </location>
</feature>